<dbReference type="Pfam" id="PF05620">
    <property type="entry name" value="TMEM208_SND2"/>
    <property type="match status" value="1"/>
</dbReference>
<evidence type="ECO:0000256" key="4">
    <source>
        <dbReference type="ARBA" id="ARBA00022824"/>
    </source>
</evidence>
<comment type="similarity">
    <text evidence="2">Belongs to the TMEM208 family.</text>
</comment>
<dbReference type="STRING" id="200324.A0A2N5T0D9"/>
<evidence type="ECO:0000256" key="5">
    <source>
        <dbReference type="ARBA" id="ARBA00022989"/>
    </source>
</evidence>
<evidence type="ECO:0000313" key="9">
    <source>
        <dbReference type="EMBL" id="PLW30701.1"/>
    </source>
</evidence>
<evidence type="ECO:0000313" key="12">
    <source>
        <dbReference type="Proteomes" id="UP000235392"/>
    </source>
</evidence>
<dbReference type="Proteomes" id="UP000235392">
    <property type="component" value="Unassembled WGS sequence"/>
</dbReference>
<accession>A0A2N5T0D9</accession>
<evidence type="ECO:0000313" key="10">
    <source>
        <dbReference type="EMBL" id="PLW46096.1"/>
    </source>
</evidence>
<evidence type="ECO:0000256" key="7">
    <source>
        <dbReference type="SAM" id="Phobius"/>
    </source>
</evidence>
<proteinExistence type="inferred from homology"/>
<comment type="subcellular location">
    <subcellularLocation>
        <location evidence="1">Endoplasmic reticulum membrane</location>
        <topology evidence="1">Multi-pass membrane protein</topology>
    </subcellularLocation>
</comment>
<dbReference type="EMBL" id="PGCJ01000122">
    <property type="protein sequence ID" value="PLW46096.1"/>
    <property type="molecule type" value="Genomic_DNA"/>
</dbReference>
<keyword evidence="6 7" id="KW-0472">Membrane</keyword>
<dbReference type="OrthoDB" id="2505843at2759"/>
<evidence type="ECO:0000256" key="2">
    <source>
        <dbReference type="ARBA" id="ARBA00009950"/>
    </source>
</evidence>
<keyword evidence="11" id="KW-1185">Reference proteome</keyword>
<evidence type="ECO:0000256" key="6">
    <source>
        <dbReference type="ARBA" id="ARBA00023136"/>
    </source>
</evidence>
<dbReference type="PANTHER" id="PTHR13505">
    <property type="entry name" value="TRANSMEMBRANE PROTEIN 208"/>
    <property type="match status" value="1"/>
</dbReference>
<keyword evidence="5 7" id="KW-1133">Transmembrane helix</keyword>
<evidence type="ECO:0000256" key="3">
    <source>
        <dbReference type="ARBA" id="ARBA00022692"/>
    </source>
</evidence>
<dbReference type="GO" id="GO:0005773">
    <property type="term" value="C:vacuole"/>
    <property type="evidence" value="ECO:0007669"/>
    <property type="project" value="GOC"/>
</dbReference>
<dbReference type="GO" id="GO:0006624">
    <property type="term" value="P:vacuolar protein processing"/>
    <property type="evidence" value="ECO:0007669"/>
    <property type="project" value="TreeGrafter"/>
</dbReference>
<dbReference type="Proteomes" id="UP000235388">
    <property type="component" value="Unassembled WGS sequence"/>
</dbReference>
<name>A0A2N5T0D9_9BASI</name>
<comment type="caution">
    <text evidence="8">The sequence shown here is derived from an EMBL/GenBank/DDBJ whole genome shotgun (WGS) entry which is preliminary data.</text>
</comment>
<evidence type="ECO:0000313" key="8">
    <source>
        <dbReference type="EMBL" id="PLW18915.1"/>
    </source>
</evidence>
<dbReference type="AlphaFoldDB" id="A0A2N5T0D9"/>
<dbReference type="GO" id="GO:0005789">
    <property type="term" value="C:endoplasmic reticulum membrane"/>
    <property type="evidence" value="ECO:0007669"/>
    <property type="project" value="UniProtKB-SubCell"/>
</dbReference>
<dbReference type="EMBL" id="PGCI01000289">
    <property type="protein sequence ID" value="PLW30701.1"/>
    <property type="molecule type" value="Genomic_DNA"/>
</dbReference>
<keyword evidence="3 7" id="KW-0812">Transmembrane</keyword>
<evidence type="ECO:0000313" key="11">
    <source>
        <dbReference type="Proteomes" id="UP000235388"/>
    </source>
</evidence>
<gene>
    <name evidence="10" type="ORF">PCANC_11567</name>
    <name evidence="8" type="ORF">PCANC_12811</name>
    <name evidence="9" type="ORF">PCASD_20137</name>
</gene>
<dbReference type="PANTHER" id="PTHR13505:SF7">
    <property type="entry name" value="TRANSMEMBRANE PROTEIN 208"/>
    <property type="match status" value="1"/>
</dbReference>
<feature type="transmembrane region" description="Helical" evidence="7">
    <location>
        <begin position="98"/>
        <end position="119"/>
    </location>
</feature>
<dbReference type="EMBL" id="PGCJ01000822">
    <property type="protein sequence ID" value="PLW18915.1"/>
    <property type="molecule type" value="Genomic_DNA"/>
</dbReference>
<reference evidence="11 12" key="1">
    <citation type="submission" date="2017-11" db="EMBL/GenBank/DDBJ databases">
        <title>De novo assembly and phasing of dikaryotic genomes from two isolates of Puccinia coronata f. sp. avenae, the causal agent of oat crown rust.</title>
        <authorList>
            <person name="Miller M.E."/>
            <person name="Zhang Y."/>
            <person name="Omidvar V."/>
            <person name="Sperschneider J."/>
            <person name="Schwessinger B."/>
            <person name="Raley C."/>
            <person name="Palmer J.M."/>
            <person name="Garnica D."/>
            <person name="Upadhyaya N."/>
            <person name="Rathjen J."/>
            <person name="Taylor J.M."/>
            <person name="Park R.F."/>
            <person name="Dodds P.N."/>
            <person name="Hirsch C.D."/>
            <person name="Kianian S.F."/>
            <person name="Figueroa M."/>
        </authorList>
    </citation>
    <scope>NUCLEOTIDE SEQUENCE [LARGE SCALE GENOMIC DNA]</scope>
    <source>
        <strain evidence="8">12NC29</strain>
        <strain evidence="9">12SD80</strain>
    </source>
</reference>
<keyword evidence="4" id="KW-0256">Endoplasmic reticulum</keyword>
<protein>
    <submittedName>
        <fullName evidence="8">Uncharacterized protein</fullName>
    </submittedName>
</protein>
<evidence type="ECO:0000256" key="1">
    <source>
        <dbReference type="ARBA" id="ARBA00004477"/>
    </source>
</evidence>
<organism evidence="8 11">
    <name type="scientific">Puccinia coronata f. sp. avenae</name>
    <dbReference type="NCBI Taxonomy" id="200324"/>
    <lineage>
        <taxon>Eukaryota</taxon>
        <taxon>Fungi</taxon>
        <taxon>Dikarya</taxon>
        <taxon>Basidiomycota</taxon>
        <taxon>Pucciniomycotina</taxon>
        <taxon>Pucciniomycetes</taxon>
        <taxon>Pucciniales</taxon>
        <taxon>Pucciniaceae</taxon>
        <taxon>Puccinia</taxon>
    </lineage>
</organism>
<sequence>MRKREYLRTAATHHFILTWAGRLCRIGRRPDVNELLLTNPSTPKVPASDMAKANLKRLSDSNRGVLALLSKVLIGANAIHLLSILIFSSQKMVSRYGLYHLISSTLSYLSYSFLFNAGSPQKRNGTTQTPDDLSTGIHQYMVDYCYISAFVWVATALISKSFWMTYWIIPIYALYKAFQISRRLFFS</sequence>
<feature type="transmembrane region" description="Helical" evidence="7">
    <location>
        <begin position="65"/>
        <end position="86"/>
    </location>
</feature>
<dbReference type="InterPro" id="IPR008506">
    <property type="entry name" value="SND2/TMEM208"/>
</dbReference>